<keyword evidence="2" id="KW-1185">Reference proteome</keyword>
<accession>A0A142F158</accession>
<sequence length="95" mass="10818">MTLTKRQLLVLLYGLEVLTIVENQRAEELGLPKVELSKKEEAYRLAKDSHLSNVPLQFDELDSLFSNLVDEVARMGLASDEQKLMNLPSNSEYTH</sequence>
<name>A0A142F158_9CAUD</name>
<dbReference type="EMBL" id="KU640380">
    <property type="protein sequence ID" value="AMQ66515.1"/>
    <property type="molecule type" value="Genomic_DNA"/>
</dbReference>
<dbReference type="GeneID" id="28799400"/>
<proteinExistence type="predicted"/>
<evidence type="ECO:0000313" key="2">
    <source>
        <dbReference type="Proteomes" id="UP000201588"/>
    </source>
</evidence>
<dbReference type="RefSeq" id="YP_009275205.1">
    <property type="nucleotide sequence ID" value="NC_030925.1"/>
</dbReference>
<protein>
    <submittedName>
        <fullName evidence="1">Uncharacterized protein</fullName>
    </submittedName>
</protein>
<organism evidence="1 2">
    <name type="scientific">Bacillus phage Shbh1</name>
    <dbReference type="NCBI Taxonomy" id="1796992"/>
    <lineage>
        <taxon>Viruses</taxon>
        <taxon>Duplodnaviria</taxon>
        <taxon>Heunggongvirae</taxon>
        <taxon>Uroviricota</taxon>
        <taxon>Caudoviricetes</taxon>
        <taxon>Herelleviridae</taxon>
        <taxon>Bastillevirinae</taxon>
        <taxon>Shalavirus</taxon>
        <taxon>Shalavirus Shbh1</taxon>
    </lineage>
</organism>
<dbReference type="KEGG" id="vg:28799400"/>
<evidence type="ECO:0000313" key="1">
    <source>
        <dbReference type="EMBL" id="AMQ66515.1"/>
    </source>
</evidence>
<reference evidence="1 2" key="1">
    <citation type="submission" date="2016-01" db="EMBL/GenBank/DDBJ databases">
        <title>Isolation and characterization of bacteriophages from East Africa Rift Valley soda lakes.</title>
        <authorList>
            <person name="van Zyl L.J."/>
            <person name="Nemavhulani S."/>
            <person name="Cowan D.A."/>
            <person name="Trindade M.I."/>
        </authorList>
    </citation>
    <scope>NUCLEOTIDE SEQUENCE [LARGE SCALE GENOMIC DNA]</scope>
</reference>
<dbReference type="Proteomes" id="UP000201588">
    <property type="component" value="Segment"/>
</dbReference>